<dbReference type="GO" id="GO:0000976">
    <property type="term" value="F:transcription cis-regulatory region binding"/>
    <property type="evidence" value="ECO:0007669"/>
    <property type="project" value="TreeGrafter"/>
</dbReference>
<evidence type="ECO:0000256" key="4">
    <source>
        <dbReference type="ARBA" id="ARBA00023125"/>
    </source>
</evidence>
<dbReference type="PROSITE" id="PS50110">
    <property type="entry name" value="RESPONSE_REGULATORY"/>
    <property type="match status" value="1"/>
</dbReference>
<dbReference type="InterPro" id="IPR011006">
    <property type="entry name" value="CheY-like_superfamily"/>
</dbReference>
<evidence type="ECO:0000256" key="5">
    <source>
        <dbReference type="ARBA" id="ARBA00023163"/>
    </source>
</evidence>
<feature type="domain" description="OmpR/PhoB-type" evidence="7">
    <location>
        <begin position="77"/>
        <end position="171"/>
    </location>
</feature>
<dbReference type="InterPro" id="IPR039420">
    <property type="entry name" value="WalR-like"/>
</dbReference>
<keyword evidence="3" id="KW-0805">Transcription regulation</keyword>
<dbReference type="InterPro" id="IPR001867">
    <property type="entry name" value="OmpR/PhoB-type_DNA-bd"/>
</dbReference>
<sequence>MTWPCWILCCPVLDGYELLGYLRPLGVPVIFITAKGATKDRVRGLQLGADDYIVKPFEIEELLARVEAVLRRTGRGGQTLTAFDVTMDIVARTVTRQGKAVELTPREFDLLEQLMRNRGAALYRDVLYGRVWGGDLLDSRTLDLHIQRLRKKLGWADKIETVYRVGYRLKSDQK</sequence>
<dbReference type="Gene3D" id="1.10.10.10">
    <property type="entry name" value="Winged helix-like DNA-binding domain superfamily/Winged helix DNA-binding domain"/>
    <property type="match status" value="1"/>
</dbReference>
<organism evidence="8">
    <name type="scientific">human gut metagenome</name>
    <dbReference type="NCBI Taxonomy" id="408170"/>
    <lineage>
        <taxon>unclassified sequences</taxon>
        <taxon>metagenomes</taxon>
        <taxon>organismal metagenomes</taxon>
    </lineage>
</organism>
<dbReference type="GO" id="GO:0000156">
    <property type="term" value="F:phosphorelay response regulator activity"/>
    <property type="evidence" value="ECO:0007669"/>
    <property type="project" value="TreeGrafter"/>
</dbReference>
<dbReference type="InterPro" id="IPR036388">
    <property type="entry name" value="WH-like_DNA-bd_sf"/>
</dbReference>
<dbReference type="AlphaFoldDB" id="K1TGK3"/>
<dbReference type="InterPro" id="IPR016032">
    <property type="entry name" value="Sig_transdc_resp-reg_C-effctor"/>
</dbReference>
<evidence type="ECO:0000256" key="2">
    <source>
        <dbReference type="ARBA" id="ARBA00023012"/>
    </source>
</evidence>
<feature type="domain" description="Response regulatory" evidence="6">
    <location>
        <begin position="1"/>
        <end position="70"/>
    </location>
</feature>
<evidence type="ECO:0000259" key="7">
    <source>
        <dbReference type="PROSITE" id="PS51755"/>
    </source>
</evidence>
<dbReference type="SUPFAM" id="SSF46894">
    <property type="entry name" value="C-terminal effector domain of the bipartite response regulators"/>
    <property type="match status" value="1"/>
</dbReference>
<proteinExistence type="predicted"/>
<dbReference type="GO" id="GO:0006355">
    <property type="term" value="P:regulation of DNA-templated transcription"/>
    <property type="evidence" value="ECO:0007669"/>
    <property type="project" value="InterPro"/>
</dbReference>
<keyword evidence="5" id="KW-0804">Transcription</keyword>
<evidence type="ECO:0000313" key="8">
    <source>
        <dbReference type="EMBL" id="EKC58401.1"/>
    </source>
</evidence>
<dbReference type="Pfam" id="PF00072">
    <property type="entry name" value="Response_reg"/>
    <property type="match status" value="1"/>
</dbReference>
<accession>K1TGK3</accession>
<dbReference type="PROSITE" id="PS51755">
    <property type="entry name" value="OMPR_PHOB"/>
    <property type="match status" value="1"/>
</dbReference>
<dbReference type="Pfam" id="PF00486">
    <property type="entry name" value="Trans_reg_C"/>
    <property type="match status" value="1"/>
</dbReference>
<dbReference type="GO" id="GO:0032993">
    <property type="term" value="C:protein-DNA complex"/>
    <property type="evidence" value="ECO:0007669"/>
    <property type="project" value="TreeGrafter"/>
</dbReference>
<protein>
    <submittedName>
        <fullName evidence="8">Signal transduction response regulator</fullName>
    </submittedName>
</protein>
<dbReference type="InterPro" id="IPR001789">
    <property type="entry name" value="Sig_transdc_resp-reg_receiver"/>
</dbReference>
<dbReference type="EMBL" id="AJWZ01006917">
    <property type="protein sequence ID" value="EKC58401.1"/>
    <property type="molecule type" value="Genomic_DNA"/>
</dbReference>
<evidence type="ECO:0000259" key="6">
    <source>
        <dbReference type="PROSITE" id="PS50110"/>
    </source>
</evidence>
<evidence type="ECO:0000256" key="1">
    <source>
        <dbReference type="ARBA" id="ARBA00022553"/>
    </source>
</evidence>
<dbReference type="CDD" id="cd00383">
    <property type="entry name" value="trans_reg_C"/>
    <property type="match status" value="1"/>
</dbReference>
<keyword evidence="4" id="KW-0238">DNA-binding</keyword>
<evidence type="ECO:0000256" key="3">
    <source>
        <dbReference type="ARBA" id="ARBA00023015"/>
    </source>
</evidence>
<comment type="caution">
    <text evidence="8">The sequence shown here is derived from an EMBL/GenBank/DDBJ whole genome shotgun (WGS) entry which is preliminary data.</text>
</comment>
<dbReference type="SUPFAM" id="SSF52172">
    <property type="entry name" value="CheY-like"/>
    <property type="match status" value="1"/>
</dbReference>
<gene>
    <name evidence="8" type="ORF">OBE_10026</name>
</gene>
<reference evidence="8" key="1">
    <citation type="journal article" date="2013" name="Environ. Microbiol.">
        <title>Microbiota from the distal guts of lean and obese adolescents exhibit partial functional redundancy besides clear differences in community structure.</title>
        <authorList>
            <person name="Ferrer M."/>
            <person name="Ruiz A."/>
            <person name="Lanza F."/>
            <person name="Haange S.B."/>
            <person name="Oberbach A."/>
            <person name="Till H."/>
            <person name="Bargiela R."/>
            <person name="Campoy C."/>
            <person name="Segura M.T."/>
            <person name="Richter M."/>
            <person name="von Bergen M."/>
            <person name="Seifert J."/>
            <person name="Suarez A."/>
        </authorList>
    </citation>
    <scope>NUCLEOTIDE SEQUENCE</scope>
</reference>
<name>K1TGK3_9ZZZZ</name>
<dbReference type="SMART" id="SM00862">
    <property type="entry name" value="Trans_reg_C"/>
    <property type="match status" value="1"/>
</dbReference>
<dbReference type="PANTHER" id="PTHR48111:SF1">
    <property type="entry name" value="TWO-COMPONENT RESPONSE REGULATOR ORR33"/>
    <property type="match status" value="1"/>
</dbReference>
<keyword evidence="2" id="KW-0902">Two-component regulatory system</keyword>
<dbReference type="PANTHER" id="PTHR48111">
    <property type="entry name" value="REGULATOR OF RPOS"/>
    <property type="match status" value="1"/>
</dbReference>
<keyword evidence="1" id="KW-0597">Phosphoprotein</keyword>
<dbReference type="Gene3D" id="6.10.250.690">
    <property type="match status" value="1"/>
</dbReference>
<dbReference type="GO" id="GO:0005829">
    <property type="term" value="C:cytosol"/>
    <property type="evidence" value="ECO:0007669"/>
    <property type="project" value="TreeGrafter"/>
</dbReference>